<evidence type="ECO:0000313" key="3">
    <source>
        <dbReference type="RefSeq" id="XP_070139941.1"/>
    </source>
</evidence>
<protein>
    <recommendedName>
        <fullName evidence="4">MD-2-related lipid-recognition domain-containing protein</fullName>
    </recommendedName>
</protein>
<gene>
    <name evidence="3" type="primary">LOC108082281</name>
</gene>
<dbReference type="SMART" id="SM00697">
    <property type="entry name" value="DM8"/>
    <property type="match status" value="1"/>
</dbReference>
<accession>A0ABM4GB48</accession>
<dbReference type="RefSeq" id="XP_070139941.1">
    <property type="nucleotide sequence ID" value="XM_070283840.1"/>
</dbReference>
<feature type="chain" id="PRO_5045429013" description="MD-2-related lipid-recognition domain-containing protein" evidence="1">
    <location>
        <begin position="24"/>
        <end position="179"/>
    </location>
</feature>
<name>A0ABM4GB48_DROKI</name>
<reference evidence="3" key="2">
    <citation type="submission" date="2025-08" db="UniProtKB">
        <authorList>
            <consortium name="RefSeq"/>
        </authorList>
    </citation>
    <scope>IDENTIFICATION</scope>
    <source>
        <strain evidence="3">14028-0561.14</strain>
        <tissue evidence="3">Whole fly</tissue>
    </source>
</reference>
<feature type="signal peptide" evidence="1">
    <location>
        <begin position="1"/>
        <end position="23"/>
    </location>
</feature>
<keyword evidence="2" id="KW-1185">Reference proteome</keyword>
<dbReference type="Pfam" id="PF06477">
    <property type="entry name" value="DUF1091"/>
    <property type="match status" value="1"/>
</dbReference>
<evidence type="ECO:0008006" key="4">
    <source>
        <dbReference type="Google" id="ProtNLM"/>
    </source>
</evidence>
<proteinExistence type="predicted"/>
<organism evidence="2 3">
    <name type="scientific">Drosophila kikkawai</name>
    <name type="common">Fruit fly</name>
    <dbReference type="NCBI Taxonomy" id="30033"/>
    <lineage>
        <taxon>Eukaryota</taxon>
        <taxon>Metazoa</taxon>
        <taxon>Ecdysozoa</taxon>
        <taxon>Arthropoda</taxon>
        <taxon>Hexapoda</taxon>
        <taxon>Insecta</taxon>
        <taxon>Pterygota</taxon>
        <taxon>Neoptera</taxon>
        <taxon>Endopterygota</taxon>
        <taxon>Diptera</taxon>
        <taxon>Brachycera</taxon>
        <taxon>Muscomorpha</taxon>
        <taxon>Ephydroidea</taxon>
        <taxon>Drosophilidae</taxon>
        <taxon>Drosophila</taxon>
        <taxon>Sophophora</taxon>
    </lineage>
</organism>
<evidence type="ECO:0000313" key="2">
    <source>
        <dbReference type="Proteomes" id="UP001652661"/>
    </source>
</evidence>
<dbReference type="InterPro" id="IPR010512">
    <property type="entry name" value="DUF1091"/>
</dbReference>
<reference evidence="2" key="1">
    <citation type="submission" date="2025-05" db="UniProtKB">
        <authorList>
            <consortium name="RefSeq"/>
        </authorList>
    </citation>
    <scope>NUCLEOTIDE SEQUENCE [LARGE SCALE GENOMIC DNA]</scope>
    <source>
        <strain evidence="2">14028-0561.14</strain>
    </source>
</reference>
<evidence type="ECO:0000256" key="1">
    <source>
        <dbReference type="SAM" id="SignalP"/>
    </source>
</evidence>
<dbReference type="GeneID" id="108082281"/>
<keyword evidence="1" id="KW-0732">Signal</keyword>
<dbReference type="PANTHER" id="PTHR20898:SF0">
    <property type="entry name" value="DAEDALUS ON 3-RELATED"/>
    <property type="match status" value="1"/>
</dbReference>
<dbReference type="Proteomes" id="UP001652661">
    <property type="component" value="Chromosome 2R"/>
</dbReference>
<dbReference type="PANTHER" id="PTHR20898">
    <property type="entry name" value="DAEDALUS ON 3-RELATED-RELATED"/>
    <property type="match status" value="1"/>
</dbReference>
<sequence length="179" mass="20572">MLNVSSALFWLCLLIFISDFSHSTFEFTNIKCNSLDTSFATFEYCLLKSVNRTYKYGSLKVKLLKVPVDKVKLNLALYKRLNGYKPFLYNVTFDVCKFIQNRNSNRVAAFIFNLFQPYSNINHSCPCNHDVVVDKVPTSHMNEQLTKILPFPPGDYGFYSIWFGNGKPRATVNVYGTLS</sequence>